<dbReference type="Gene3D" id="2.40.380.10">
    <property type="entry name" value="FomD-like"/>
    <property type="match status" value="1"/>
</dbReference>
<dbReference type="KEGG" id="mpz:Marpi_0348"/>
<dbReference type="STRING" id="443254.Marpi_0348"/>
<dbReference type="EMBL" id="CP003257">
    <property type="protein sequence ID" value="AEX84797.1"/>
    <property type="molecule type" value="Genomic_DNA"/>
</dbReference>
<protein>
    <recommendedName>
        <fullName evidence="1">DUF402 domain-containing protein</fullName>
    </recommendedName>
</protein>
<dbReference type="HOGENOM" id="CLU_1530760_0_0_0"/>
<sequence>MKMKDYIFYLNEKKETLVSPTRKVEVNIDEIMEFDNYYGIERKWITLDNHNSIEKIKRLVIPEKLIMLTTFKTAFNSPLKDYLIYIDFGKYSSKNNSIEFIDLELDIIIKRDLKFVIDDMDELILEYRRKNIQQSDFFNVLEYSTFLINHFEQLGVLNTLKQNLSDESIEWLLNI</sequence>
<accession>H2J4E2</accession>
<proteinExistence type="predicted"/>
<name>H2J4E2_MARPK</name>
<evidence type="ECO:0000313" key="2">
    <source>
        <dbReference type="EMBL" id="AEX84797.1"/>
    </source>
</evidence>
<dbReference type="SUPFAM" id="SSF159234">
    <property type="entry name" value="FomD-like"/>
    <property type="match status" value="1"/>
</dbReference>
<organism evidence="2 3">
    <name type="scientific">Marinitoga piezophila (strain DSM 14283 / JCM 11233 / KA3)</name>
    <dbReference type="NCBI Taxonomy" id="443254"/>
    <lineage>
        <taxon>Bacteria</taxon>
        <taxon>Thermotogati</taxon>
        <taxon>Thermotogota</taxon>
        <taxon>Thermotogae</taxon>
        <taxon>Petrotogales</taxon>
        <taxon>Petrotogaceae</taxon>
        <taxon>Marinitoga</taxon>
    </lineage>
</organism>
<dbReference type="eggNOG" id="COG2306">
    <property type="taxonomic scope" value="Bacteria"/>
</dbReference>
<reference evidence="2 3" key="1">
    <citation type="journal article" date="2012" name="J. Bacteriol.">
        <title>Complete Genome Sequence of the Thermophilic, Piezophilic, Heterotrophic Bacterium Marinitoga piezophila KA3.</title>
        <authorList>
            <person name="Lucas S."/>
            <person name="Han J."/>
            <person name="Lapidus A."/>
            <person name="Cheng J.F."/>
            <person name="Goodwin L.A."/>
            <person name="Pitluck S."/>
            <person name="Peters L."/>
            <person name="Mikhailova N."/>
            <person name="Teshima H."/>
            <person name="Detter J.C."/>
            <person name="Han C."/>
            <person name="Tapia R."/>
            <person name="Land M."/>
            <person name="Hauser L."/>
            <person name="Kyrpides N.C."/>
            <person name="Ivanova N."/>
            <person name="Pagani I."/>
            <person name="Vannier P."/>
            <person name="Oger P."/>
            <person name="Bartlett D.H."/>
            <person name="Noll K.M."/>
            <person name="Woyke T."/>
            <person name="Jebbar M."/>
        </authorList>
    </citation>
    <scope>NUCLEOTIDE SEQUENCE [LARGE SCALE GENOMIC DNA]</scope>
    <source>
        <strain evidence="3">DSM 14283 / JCM 11233 / KA3</strain>
    </source>
</reference>
<evidence type="ECO:0000259" key="1">
    <source>
        <dbReference type="Pfam" id="PF04167"/>
    </source>
</evidence>
<dbReference type="InterPro" id="IPR035930">
    <property type="entry name" value="FomD-like_sf"/>
</dbReference>
<keyword evidence="3" id="KW-1185">Reference proteome</keyword>
<gene>
    <name evidence="2" type="ordered locus">Marpi_0348</name>
</gene>
<dbReference type="Pfam" id="PF04167">
    <property type="entry name" value="DUF402"/>
    <property type="match status" value="1"/>
</dbReference>
<evidence type="ECO:0000313" key="3">
    <source>
        <dbReference type="Proteomes" id="UP000007161"/>
    </source>
</evidence>
<feature type="domain" description="DUF402" evidence="1">
    <location>
        <begin position="80"/>
        <end position="152"/>
    </location>
</feature>
<dbReference type="Proteomes" id="UP000007161">
    <property type="component" value="Chromosome"/>
</dbReference>
<reference evidence="3" key="2">
    <citation type="submission" date="2012-01" db="EMBL/GenBank/DDBJ databases">
        <title>Complete sequence of chromosome of Marinitoga piezophila KA3.</title>
        <authorList>
            <person name="Lucas S."/>
            <person name="Han J."/>
            <person name="Lapidus A."/>
            <person name="Cheng J.-F."/>
            <person name="Goodwin L."/>
            <person name="Pitluck S."/>
            <person name="Peters L."/>
            <person name="Mikhailova N."/>
            <person name="Teshima H."/>
            <person name="Detter J.C."/>
            <person name="Han C."/>
            <person name="Tapia R."/>
            <person name="Land M."/>
            <person name="Hauser L."/>
            <person name="Kyrpides N."/>
            <person name="Ivanova N."/>
            <person name="Pagani I."/>
            <person name="Jebbar M."/>
            <person name="Vannier P."/>
            <person name="Oger P."/>
            <person name="Cario A."/>
            <person name="Bartlett D."/>
            <person name="Noll K.M."/>
            <person name="Woyke T."/>
        </authorList>
    </citation>
    <scope>NUCLEOTIDE SEQUENCE [LARGE SCALE GENOMIC DNA]</scope>
    <source>
        <strain evidence="3">DSM 14283 / JCM 11233 / KA3</strain>
    </source>
</reference>
<dbReference type="AlphaFoldDB" id="H2J4E2"/>
<dbReference type="InterPro" id="IPR007295">
    <property type="entry name" value="DUF402"/>
</dbReference>